<gene>
    <name evidence="3" type="ORF">FOE78_04885</name>
</gene>
<organism evidence="3 4">
    <name type="scientific">Microlunatus elymi</name>
    <dbReference type="NCBI Taxonomy" id="2596828"/>
    <lineage>
        <taxon>Bacteria</taxon>
        <taxon>Bacillati</taxon>
        <taxon>Actinomycetota</taxon>
        <taxon>Actinomycetes</taxon>
        <taxon>Propionibacteriales</taxon>
        <taxon>Propionibacteriaceae</taxon>
        <taxon>Microlunatus</taxon>
    </lineage>
</organism>
<proteinExistence type="predicted"/>
<dbReference type="Pfam" id="PF06863">
    <property type="entry name" value="DUF1254"/>
    <property type="match status" value="1"/>
</dbReference>
<dbReference type="Gene3D" id="2.60.40.1610">
    <property type="entry name" value="Domain of unknown function DUF1254"/>
    <property type="match status" value="1"/>
</dbReference>
<dbReference type="InterPro" id="IPR010621">
    <property type="entry name" value="DUF1214"/>
</dbReference>
<reference evidence="3 4" key="1">
    <citation type="submission" date="2019-07" db="EMBL/GenBank/DDBJ databases">
        <title>Microlunatus dokdonensis sp. nov. isolated from the rhizospheric soil of the wild plant Elymus tsukushiensis.</title>
        <authorList>
            <person name="Ghim S.-Y."/>
            <person name="Hwang Y.-J."/>
            <person name="Son J.-S."/>
            <person name="Shin J.-H."/>
        </authorList>
    </citation>
    <scope>NUCLEOTIDE SEQUENCE [LARGE SCALE GENOMIC DNA]</scope>
    <source>
        <strain evidence="3 4">KUDC0627</strain>
    </source>
</reference>
<name>A0A516Q588_9ACTN</name>
<dbReference type="InterPro" id="IPR037049">
    <property type="entry name" value="DUF1214_C_sf"/>
</dbReference>
<dbReference type="InterPro" id="IPR037050">
    <property type="entry name" value="DUF1254_sf"/>
</dbReference>
<dbReference type="KEGG" id="mik:FOE78_04885"/>
<evidence type="ECO:0000259" key="1">
    <source>
        <dbReference type="Pfam" id="PF06742"/>
    </source>
</evidence>
<dbReference type="AlphaFoldDB" id="A0A516Q588"/>
<dbReference type="OrthoDB" id="40820at2"/>
<dbReference type="PANTHER" id="PTHR36509">
    <property type="entry name" value="BLL3101 PROTEIN"/>
    <property type="match status" value="1"/>
</dbReference>
<feature type="domain" description="DUF1254" evidence="2">
    <location>
        <begin position="44"/>
        <end position="173"/>
    </location>
</feature>
<dbReference type="PANTHER" id="PTHR36509:SF2">
    <property type="entry name" value="BLL3101 PROTEIN"/>
    <property type="match status" value="1"/>
</dbReference>
<evidence type="ECO:0000313" key="3">
    <source>
        <dbReference type="EMBL" id="QDP98584.1"/>
    </source>
</evidence>
<sequence length="444" mass="48189">MATVGAVDRLGIEAYLVGFPLVFNLDQVTRYVTSGVGSNPAADWNTFSHARQLATPADTFVTINNDTVYSMAQIDLSVGPVRLHVPEVGDRYYVLQFVDAWTDNFAYVGKRGTGPGPGDFLLVPPGWDGEVADEVAVIRFPTRVGSIVGRWAVSGDDDLAVVHALQDATTLTPADESAVPVGLPPIEPDLSEGLAFFEKMRLWSQAFPPAPRDQPLLAAVAELGLTGDVPVGRLASPTQDRLEAAYASGGAALDRIEHSGNSPKVNGWTLTLHVFDYNLDYFEVGTVDSDEWKLTDPKIRLAERAAAALGGLWGNHGYEAAYVMTYVDSDDHQLDGTNTYRLRLSPTPPVGGFWSLTMYDVPNFFLVDNEIGRYSIGDRTPGITADPDGGITITISNTEPTDAHERANWLPAPAGPFRPVLRMYIPDPAIFDGSYQIPPIERVR</sequence>
<dbReference type="SUPFAM" id="SSF160935">
    <property type="entry name" value="VPA0735-like"/>
    <property type="match status" value="1"/>
</dbReference>
<dbReference type="InterPro" id="IPR010679">
    <property type="entry name" value="DUF1254"/>
</dbReference>
<evidence type="ECO:0000313" key="4">
    <source>
        <dbReference type="Proteomes" id="UP000319263"/>
    </source>
</evidence>
<dbReference type="Gene3D" id="2.60.120.600">
    <property type="entry name" value="Domain of unknown function DUF1214, C-terminal domain"/>
    <property type="match status" value="1"/>
</dbReference>
<dbReference type="EMBL" id="CP041692">
    <property type="protein sequence ID" value="QDP98584.1"/>
    <property type="molecule type" value="Genomic_DNA"/>
</dbReference>
<evidence type="ECO:0000259" key="2">
    <source>
        <dbReference type="Pfam" id="PF06863"/>
    </source>
</evidence>
<accession>A0A516Q588</accession>
<feature type="domain" description="DUF1214" evidence="1">
    <location>
        <begin position="319"/>
        <end position="427"/>
    </location>
</feature>
<protein>
    <submittedName>
        <fullName evidence="3">DUF1254 domain-containing protein</fullName>
    </submittedName>
</protein>
<keyword evidence="4" id="KW-1185">Reference proteome</keyword>
<dbReference type="Proteomes" id="UP000319263">
    <property type="component" value="Chromosome"/>
</dbReference>
<dbReference type="Pfam" id="PF06742">
    <property type="entry name" value="DUF1214"/>
    <property type="match status" value="1"/>
</dbReference>